<evidence type="ECO:0000313" key="2">
    <source>
        <dbReference type="EMBL" id="PXF63932.1"/>
    </source>
</evidence>
<dbReference type="InterPro" id="IPR002575">
    <property type="entry name" value="Aminoglycoside_PTrfase"/>
</dbReference>
<sequence length="347" mass="40423">MTKDSRQSQLKEWSKQQIGALVGDSSHSAENYQWSMVSGDASFRRYFRWADVANGQSWIAVDAPPEHENSRQFVKVAQLLERVNAPRVLAKNFEQGFMLLSDLGDRLYLPLLEEAQASDNIAIADNLYRRAIDSLVQIQQSPATSLPDYDEVMLRSEMELFRDWFLQKHLGLVLSTIEHGLLDTTFEHLIQSAQSQPQVFVHRDYHSRNIMDCDNTDAPGIIDFQDAVRGPLTYDLLSLLRDCYIQWSPQQVENWIDYYLEQSPAVLEKDQFIQWFDWMGLQRHIKVAGIFCRLNYRDGKEAYLKDIPLTLTYILQQAEKYPEMSEFYHWLKEKVVPAFEQKQGVTL</sequence>
<dbReference type="AlphaFoldDB" id="A0A318D3N7"/>
<dbReference type="SUPFAM" id="SSF56112">
    <property type="entry name" value="Protein kinase-like (PK-like)"/>
    <property type="match status" value="1"/>
</dbReference>
<organism evidence="2 3">
    <name type="scientific">Kangiella spongicola</name>
    <dbReference type="NCBI Taxonomy" id="796379"/>
    <lineage>
        <taxon>Bacteria</taxon>
        <taxon>Pseudomonadati</taxon>
        <taxon>Pseudomonadota</taxon>
        <taxon>Gammaproteobacteria</taxon>
        <taxon>Kangiellales</taxon>
        <taxon>Kangiellaceae</taxon>
        <taxon>Kangiella</taxon>
    </lineage>
</organism>
<dbReference type="RefSeq" id="WP_110199456.1">
    <property type="nucleotide sequence ID" value="NZ_QICH01000001.1"/>
</dbReference>
<name>A0A318D3N7_9GAMM</name>
<dbReference type="GO" id="GO:0016740">
    <property type="term" value="F:transferase activity"/>
    <property type="evidence" value="ECO:0007669"/>
    <property type="project" value="UniProtKB-KW"/>
</dbReference>
<keyword evidence="2" id="KW-0808">Transferase</keyword>
<gene>
    <name evidence="2" type="ORF">DL796_01975</name>
</gene>
<dbReference type="Proteomes" id="UP000247689">
    <property type="component" value="Unassembled WGS sequence"/>
</dbReference>
<dbReference type="Gene3D" id="3.90.1200.10">
    <property type="match status" value="1"/>
</dbReference>
<dbReference type="InterPro" id="IPR011009">
    <property type="entry name" value="Kinase-like_dom_sf"/>
</dbReference>
<protein>
    <submittedName>
        <fullName evidence="2">Aminoglycoside phosphotransferase</fullName>
    </submittedName>
</protein>
<evidence type="ECO:0000259" key="1">
    <source>
        <dbReference type="Pfam" id="PF01636"/>
    </source>
</evidence>
<dbReference type="Pfam" id="PF01636">
    <property type="entry name" value="APH"/>
    <property type="match status" value="1"/>
</dbReference>
<accession>A0A318D3N7</accession>
<proteinExistence type="predicted"/>
<reference evidence="2 3" key="1">
    <citation type="submission" date="2018-05" db="EMBL/GenBank/DDBJ databases">
        <title>Kangiella spongicola genome sequence.</title>
        <authorList>
            <person name="Maclea K.S."/>
            <person name="Goen A.E."/>
            <person name="Kelley C."/>
            <person name="Underriner A."/>
            <person name="Silverwood T."/>
            <person name="Trachtenberg A.M."/>
        </authorList>
    </citation>
    <scope>NUCLEOTIDE SEQUENCE [LARGE SCALE GENOMIC DNA]</scope>
    <source>
        <strain evidence="2 3">ATCC BAA-2076</strain>
    </source>
</reference>
<dbReference type="EMBL" id="QICH01000001">
    <property type="protein sequence ID" value="PXF63932.1"/>
    <property type="molecule type" value="Genomic_DNA"/>
</dbReference>
<dbReference type="Gene3D" id="3.30.200.20">
    <property type="entry name" value="Phosphorylase Kinase, domain 1"/>
    <property type="match status" value="1"/>
</dbReference>
<evidence type="ECO:0000313" key="3">
    <source>
        <dbReference type="Proteomes" id="UP000247689"/>
    </source>
</evidence>
<dbReference type="OrthoDB" id="9809275at2"/>
<feature type="domain" description="Aminoglycoside phosphotransferase" evidence="1">
    <location>
        <begin position="37"/>
        <end position="264"/>
    </location>
</feature>
<comment type="caution">
    <text evidence="2">The sequence shown here is derived from an EMBL/GenBank/DDBJ whole genome shotgun (WGS) entry which is preliminary data.</text>
</comment>
<keyword evidence="3" id="KW-1185">Reference proteome</keyword>